<dbReference type="GO" id="GO:0005975">
    <property type="term" value="P:carbohydrate metabolic process"/>
    <property type="evidence" value="ECO:0007669"/>
    <property type="project" value="InterPro"/>
</dbReference>
<dbReference type="CDD" id="cd10954">
    <property type="entry name" value="CE4_CtAXE_like"/>
    <property type="match status" value="1"/>
</dbReference>
<dbReference type="Gene3D" id="3.20.20.370">
    <property type="entry name" value="Glycoside hydrolase/deacetylase"/>
    <property type="match status" value="1"/>
</dbReference>
<dbReference type="InterPro" id="IPR050248">
    <property type="entry name" value="Polysacc_deacetylase_ArnD"/>
</dbReference>
<feature type="domain" description="NodB homology" evidence="5">
    <location>
        <begin position="256"/>
        <end position="433"/>
    </location>
</feature>
<name>A0A9D2TFI0_9FIRM</name>
<dbReference type="EMBL" id="DWWB01000089">
    <property type="protein sequence ID" value="HJC68034.1"/>
    <property type="molecule type" value="Genomic_DNA"/>
</dbReference>
<evidence type="ECO:0000256" key="3">
    <source>
        <dbReference type="SAM" id="MobiDB-lite"/>
    </source>
</evidence>
<feature type="chain" id="PRO_5039635463" evidence="4">
    <location>
        <begin position="28"/>
        <end position="456"/>
    </location>
</feature>
<dbReference type="Pfam" id="PF01522">
    <property type="entry name" value="Polysacc_deac_1"/>
    <property type="match status" value="1"/>
</dbReference>
<dbReference type="SUPFAM" id="SSF88713">
    <property type="entry name" value="Glycoside hydrolase/deacetylase"/>
    <property type="match status" value="1"/>
</dbReference>
<feature type="signal peptide" evidence="4">
    <location>
        <begin position="1"/>
        <end position="27"/>
    </location>
</feature>
<evidence type="ECO:0000256" key="4">
    <source>
        <dbReference type="SAM" id="SignalP"/>
    </source>
</evidence>
<reference evidence="6" key="1">
    <citation type="journal article" date="2021" name="PeerJ">
        <title>Extensive microbial diversity within the chicken gut microbiome revealed by metagenomics and culture.</title>
        <authorList>
            <person name="Gilroy R."/>
            <person name="Ravi A."/>
            <person name="Getino M."/>
            <person name="Pursley I."/>
            <person name="Horton D.L."/>
            <person name="Alikhan N.F."/>
            <person name="Baker D."/>
            <person name="Gharbi K."/>
            <person name="Hall N."/>
            <person name="Watson M."/>
            <person name="Adriaenssens E.M."/>
            <person name="Foster-Nyarko E."/>
            <person name="Jarju S."/>
            <person name="Secka A."/>
            <person name="Antonio M."/>
            <person name="Oren A."/>
            <person name="Chaudhuri R.R."/>
            <person name="La Ragione R."/>
            <person name="Hildebrand F."/>
            <person name="Pallen M.J."/>
        </authorList>
    </citation>
    <scope>NUCLEOTIDE SEQUENCE</scope>
    <source>
        <strain evidence="6">CHK198-12963</strain>
    </source>
</reference>
<evidence type="ECO:0000313" key="7">
    <source>
        <dbReference type="Proteomes" id="UP000823863"/>
    </source>
</evidence>
<comment type="caution">
    <text evidence="6">The sequence shown here is derived from an EMBL/GenBank/DDBJ whole genome shotgun (WGS) entry which is preliminary data.</text>
</comment>
<dbReference type="Pfam" id="PF07538">
    <property type="entry name" value="ChW"/>
    <property type="match status" value="1"/>
</dbReference>
<dbReference type="SMART" id="SM00728">
    <property type="entry name" value="ChW"/>
    <property type="match status" value="2"/>
</dbReference>
<dbReference type="PANTHER" id="PTHR10587">
    <property type="entry name" value="GLYCOSYL TRANSFERASE-RELATED"/>
    <property type="match status" value="1"/>
</dbReference>
<organism evidence="6 7">
    <name type="scientific">Candidatus Enterocloster excrementigallinarum</name>
    <dbReference type="NCBI Taxonomy" id="2838558"/>
    <lineage>
        <taxon>Bacteria</taxon>
        <taxon>Bacillati</taxon>
        <taxon>Bacillota</taxon>
        <taxon>Clostridia</taxon>
        <taxon>Lachnospirales</taxon>
        <taxon>Lachnospiraceae</taxon>
        <taxon>Enterocloster</taxon>
    </lineage>
</organism>
<keyword evidence="1" id="KW-0479">Metal-binding</keyword>
<accession>A0A9D2TFI0</accession>
<feature type="compositionally biased region" description="Polar residues" evidence="3">
    <location>
        <begin position="52"/>
        <end position="63"/>
    </location>
</feature>
<evidence type="ECO:0000313" key="6">
    <source>
        <dbReference type="EMBL" id="HJC68034.1"/>
    </source>
</evidence>
<protein>
    <submittedName>
        <fullName evidence="6">Polysaccharide deacetylase family protein</fullName>
    </submittedName>
</protein>
<keyword evidence="4" id="KW-0732">Signal</keyword>
<dbReference type="PROSITE" id="PS51677">
    <property type="entry name" value="NODB"/>
    <property type="match status" value="1"/>
</dbReference>
<proteinExistence type="predicted"/>
<dbReference type="InterPro" id="IPR011330">
    <property type="entry name" value="Glyco_hydro/deAcase_b/a-brl"/>
</dbReference>
<evidence type="ECO:0000256" key="1">
    <source>
        <dbReference type="ARBA" id="ARBA00022723"/>
    </source>
</evidence>
<dbReference type="AlphaFoldDB" id="A0A9D2TFI0"/>
<dbReference type="GO" id="GO:0016020">
    <property type="term" value="C:membrane"/>
    <property type="evidence" value="ECO:0007669"/>
    <property type="project" value="TreeGrafter"/>
</dbReference>
<dbReference type="GO" id="GO:0016810">
    <property type="term" value="F:hydrolase activity, acting on carbon-nitrogen (but not peptide) bonds"/>
    <property type="evidence" value="ECO:0007669"/>
    <property type="project" value="InterPro"/>
</dbReference>
<reference evidence="6" key="2">
    <citation type="submission" date="2021-04" db="EMBL/GenBank/DDBJ databases">
        <authorList>
            <person name="Gilroy R."/>
        </authorList>
    </citation>
    <scope>NUCLEOTIDE SEQUENCE</scope>
    <source>
        <strain evidence="6">CHK198-12963</strain>
    </source>
</reference>
<gene>
    <name evidence="6" type="ORF">H9931_15210</name>
</gene>
<dbReference type="Proteomes" id="UP000823863">
    <property type="component" value="Unassembled WGS sequence"/>
</dbReference>
<feature type="region of interest" description="Disordered" evidence="3">
    <location>
        <begin position="43"/>
        <end position="101"/>
    </location>
</feature>
<evidence type="ECO:0000259" key="5">
    <source>
        <dbReference type="PROSITE" id="PS51677"/>
    </source>
</evidence>
<dbReference type="GO" id="GO:0046872">
    <property type="term" value="F:metal ion binding"/>
    <property type="evidence" value="ECO:0007669"/>
    <property type="project" value="UniProtKB-KW"/>
</dbReference>
<keyword evidence="2" id="KW-0378">Hydrolase</keyword>
<evidence type="ECO:0000256" key="2">
    <source>
        <dbReference type="ARBA" id="ARBA00022801"/>
    </source>
</evidence>
<dbReference type="InterPro" id="IPR006637">
    <property type="entry name" value="ChW"/>
</dbReference>
<feature type="compositionally biased region" description="Polar residues" evidence="3">
    <location>
        <begin position="82"/>
        <end position="101"/>
    </location>
</feature>
<sequence length="456" mass="48008">MKIRGKTGKLAALLAAFAMLCSCPGMTAYAGATGLGAVTFEGQETGPGVSGQEAQTESGTSQPAEEGAGQASETPQPAEEGTGQTSEVSQTPEGDSQADQNPLQINYYGYIHGQAWSNAAADNQILQAPAGSWLTAMTANLINIPENAQIGVRYQVNLSGSGWLDWAADGAETGGAGGEMPLEAVRMELTGASAENYDLYYRVYQNGSWTDWAFNGATAGQEGAGLRIDGLRAGIVAKGANPPEEFPGSQIDPSRPMIALTFDDGPKASVTNRILDSLQAYGGRATFFMVGSNVNANGAVIQRMTAQGCEVANHTHDHQYISKIGAQGIISQVTSTNQKIQAACGVSPVLLRPPGGYYDSASLAVLGNLGMPAIMWSIDTRDWQHRNAQRTIDTVLSQVKDGDIILMHDIYAPTADAAQVLIPELTNRGYQLVTVSELAAFRGGMAPGHVYSQFRP</sequence>
<dbReference type="InterPro" id="IPR002509">
    <property type="entry name" value="NODB_dom"/>
</dbReference>
<dbReference type="PROSITE" id="PS51257">
    <property type="entry name" value="PROKAR_LIPOPROTEIN"/>
    <property type="match status" value="1"/>
</dbReference>
<dbReference type="PANTHER" id="PTHR10587:SF133">
    <property type="entry name" value="CHITIN DEACETYLASE 1-RELATED"/>
    <property type="match status" value="1"/>
</dbReference>